<reference evidence="15" key="1">
    <citation type="submission" date="2021-06" db="EMBL/GenBank/DDBJ databases">
        <authorList>
            <person name="Kallberg Y."/>
            <person name="Tangrot J."/>
            <person name="Rosling A."/>
        </authorList>
    </citation>
    <scope>NUCLEOTIDE SEQUENCE</scope>
    <source>
        <strain evidence="15">MT106</strain>
    </source>
</reference>
<dbReference type="InterPro" id="IPR020568">
    <property type="entry name" value="Ribosomal_Su5_D2-typ_SF"/>
</dbReference>
<protein>
    <recommendedName>
        <fullName evidence="3 13">Phosphomevalonate kinase</fullName>
        <ecNumber evidence="3 13">2.7.4.2</ecNumber>
    </recommendedName>
</protein>
<evidence type="ECO:0000256" key="9">
    <source>
        <dbReference type="ARBA" id="ARBA00022955"/>
    </source>
</evidence>
<evidence type="ECO:0000256" key="6">
    <source>
        <dbReference type="ARBA" id="ARBA00022741"/>
    </source>
</evidence>
<comment type="caution">
    <text evidence="15">The sequence shown here is derived from an EMBL/GenBank/DDBJ whole genome shotgun (WGS) entry which is preliminary data.</text>
</comment>
<keyword evidence="9 13" id="KW-0752">Steroid biosynthesis</keyword>
<gene>
    <name evidence="15" type="ORF">AGERDE_LOCUS7360</name>
</gene>
<evidence type="ECO:0000256" key="1">
    <source>
        <dbReference type="ARBA" id="ARBA00005017"/>
    </source>
</evidence>
<keyword evidence="8" id="KW-0067">ATP-binding</keyword>
<comment type="similarity">
    <text evidence="2 13">Belongs to the GHMP kinase family. Mevalonate kinase subfamily.</text>
</comment>
<dbReference type="Gene3D" id="3.30.70.890">
    <property type="entry name" value="GHMP kinase, C-terminal domain"/>
    <property type="match status" value="1"/>
</dbReference>
<dbReference type="Pfam" id="PF08544">
    <property type="entry name" value="GHMP_kinases_C"/>
    <property type="match status" value="1"/>
</dbReference>
<dbReference type="InterPro" id="IPR036554">
    <property type="entry name" value="GHMP_kinase_C_sf"/>
</dbReference>
<keyword evidence="11 13" id="KW-0753">Steroid metabolism</keyword>
<dbReference type="EC" id="2.7.4.2" evidence="3 13"/>
<dbReference type="GO" id="GO:0006696">
    <property type="term" value="P:ergosterol biosynthetic process"/>
    <property type="evidence" value="ECO:0007669"/>
    <property type="project" value="TreeGrafter"/>
</dbReference>
<evidence type="ECO:0000313" key="16">
    <source>
        <dbReference type="Proteomes" id="UP000789831"/>
    </source>
</evidence>
<dbReference type="Proteomes" id="UP000789831">
    <property type="component" value="Unassembled WGS sequence"/>
</dbReference>
<name>A0A9N9BGF0_9GLOM</name>
<dbReference type="GO" id="GO:0010142">
    <property type="term" value="P:farnesyl diphosphate biosynthetic process, mevalonate pathway"/>
    <property type="evidence" value="ECO:0007669"/>
    <property type="project" value="TreeGrafter"/>
</dbReference>
<keyword evidence="16" id="KW-1185">Reference proteome</keyword>
<dbReference type="GO" id="GO:0004631">
    <property type="term" value="F:phosphomevalonate kinase activity"/>
    <property type="evidence" value="ECO:0007669"/>
    <property type="project" value="UniProtKB-UniRule"/>
</dbReference>
<keyword evidence="5 13" id="KW-0808">Transferase</keyword>
<dbReference type="OrthoDB" id="10262935at2759"/>
<dbReference type="PANTHER" id="PTHR31814:SF2">
    <property type="entry name" value="PHOSPHOMEVALONATE KINASE"/>
    <property type="match status" value="1"/>
</dbReference>
<evidence type="ECO:0000256" key="7">
    <source>
        <dbReference type="ARBA" id="ARBA00022777"/>
    </source>
</evidence>
<dbReference type="SUPFAM" id="SSF54211">
    <property type="entry name" value="Ribosomal protein S5 domain 2-like"/>
    <property type="match status" value="1"/>
</dbReference>
<sequence>MSKATVVSAPGKVLIAGGYLVLDREYEGLVIGVDARFYTIIKQGTYDSFGKVVVRSPQFLNASWEYAYIYASSELESNDSDNKNPFVEIAIKYSLAIISRRVSTEKFKEKLRNGLDIYIVGDNDFYSQREQLNKLNLPLTASSLRSLDSFCKLNTTLKEVHKTGLGSSASMITSLVAALFINFEAIDIAAENEENAYGRTLIHNVAQFCHSLAQGKVGSGFDVSSAVWGSHVYRRFLPGILSSIMSNTSNFEHIYKIVSPENKWDNLVTPFSLPPEFILVLADVDAGSHTPSMVGKVLAWRKNNLDRANSLWTKLGTYNNSIVENMHKLSEIYAHDPSTYTVGINLGSLSKGSELPRLAERNSENKVIQLLSGIYVSFQTIRELLREMSTQSDVPIEPPMQTRLLDACMEVPGVLMAGVPGAGGFDAIFCITISQAAIDGIERVWNTWEEMSVAPLLTRASSKGFIKENLDDHARLKAFLR</sequence>
<proteinExistence type="inferred from homology"/>
<dbReference type="GO" id="GO:0019287">
    <property type="term" value="P:isopentenyl diphosphate biosynthetic process, mevalonate pathway"/>
    <property type="evidence" value="ECO:0007669"/>
    <property type="project" value="UniProtKB-UniRule"/>
</dbReference>
<dbReference type="GO" id="GO:0005777">
    <property type="term" value="C:peroxisome"/>
    <property type="evidence" value="ECO:0007669"/>
    <property type="project" value="TreeGrafter"/>
</dbReference>
<dbReference type="InterPro" id="IPR013750">
    <property type="entry name" value="GHMP_kinase_C_dom"/>
</dbReference>
<evidence type="ECO:0000256" key="2">
    <source>
        <dbReference type="ARBA" id="ARBA00006495"/>
    </source>
</evidence>
<dbReference type="InterPro" id="IPR035102">
    <property type="entry name" value="Phosphomevalonate_kinase"/>
</dbReference>
<evidence type="ECO:0000256" key="13">
    <source>
        <dbReference type="PIRNR" id="PIRNR017288"/>
    </source>
</evidence>
<dbReference type="PIRSF" id="PIRSF017288">
    <property type="entry name" value="PMK_GHMP_euk"/>
    <property type="match status" value="1"/>
</dbReference>
<evidence type="ECO:0000256" key="12">
    <source>
        <dbReference type="ARBA" id="ARBA00029326"/>
    </source>
</evidence>
<keyword evidence="10 13" id="KW-0443">Lipid metabolism</keyword>
<keyword evidence="6" id="KW-0547">Nucleotide-binding</keyword>
<evidence type="ECO:0000256" key="3">
    <source>
        <dbReference type="ARBA" id="ARBA00012958"/>
    </source>
</evidence>
<comment type="catalytic activity">
    <reaction evidence="12">
        <text>(R)-5-phosphomevalonate + ATP = (R)-5-diphosphomevalonate + ADP</text>
        <dbReference type="Rhea" id="RHEA:16341"/>
        <dbReference type="ChEBI" id="CHEBI:30616"/>
        <dbReference type="ChEBI" id="CHEBI:57557"/>
        <dbReference type="ChEBI" id="CHEBI:58146"/>
        <dbReference type="ChEBI" id="CHEBI:456216"/>
        <dbReference type="EC" id="2.7.4.2"/>
    </reaction>
    <physiologicalReaction direction="left-to-right" evidence="12">
        <dbReference type="Rhea" id="RHEA:16342"/>
    </physiologicalReaction>
</comment>
<evidence type="ECO:0000256" key="10">
    <source>
        <dbReference type="ARBA" id="ARBA00023098"/>
    </source>
</evidence>
<evidence type="ECO:0000256" key="4">
    <source>
        <dbReference type="ARBA" id="ARBA00022516"/>
    </source>
</evidence>
<dbReference type="InterPro" id="IPR016005">
    <property type="entry name" value="Erg8"/>
</dbReference>
<dbReference type="EMBL" id="CAJVPL010001331">
    <property type="protein sequence ID" value="CAG8565348.1"/>
    <property type="molecule type" value="Genomic_DNA"/>
</dbReference>
<comment type="pathway">
    <text evidence="1 13">Isoprenoid biosynthesis; isopentenyl diphosphate biosynthesis via mevalonate pathway; isopentenyl diphosphate from (R)-mevalonate: step 2/3.</text>
</comment>
<evidence type="ECO:0000259" key="14">
    <source>
        <dbReference type="Pfam" id="PF08544"/>
    </source>
</evidence>
<dbReference type="Gene3D" id="3.30.230.10">
    <property type="match status" value="1"/>
</dbReference>
<dbReference type="NCBIfam" id="TIGR01219">
    <property type="entry name" value="Pmev_kin_ERG8"/>
    <property type="match status" value="1"/>
</dbReference>
<organism evidence="15 16">
    <name type="scientific">Ambispora gerdemannii</name>
    <dbReference type="NCBI Taxonomy" id="144530"/>
    <lineage>
        <taxon>Eukaryota</taxon>
        <taxon>Fungi</taxon>
        <taxon>Fungi incertae sedis</taxon>
        <taxon>Mucoromycota</taxon>
        <taxon>Glomeromycotina</taxon>
        <taxon>Glomeromycetes</taxon>
        <taxon>Archaeosporales</taxon>
        <taxon>Ambisporaceae</taxon>
        <taxon>Ambispora</taxon>
    </lineage>
</organism>
<evidence type="ECO:0000256" key="8">
    <source>
        <dbReference type="ARBA" id="ARBA00022840"/>
    </source>
</evidence>
<evidence type="ECO:0000256" key="5">
    <source>
        <dbReference type="ARBA" id="ARBA00022679"/>
    </source>
</evidence>
<evidence type="ECO:0000256" key="11">
    <source>
        <dbReference type="ARBA" id="ARBA00023221"/>
    </source>
</evidence>
<dbReference type="AlphaFoldDB" id="A0A9N9BGF0"/>
<dbReference type="GO" id="GO:0005524">
    <property type="term" value="F:ATP binding"/>
    <property type="evidence" value="ECO:0007669"/>
    <property type="project" value="UniProtKB-UniRule"/>
</dbReference>
<evidence type="ECO:0000313" key="15">
    <source>
        <dbReference type="EMBL" id="CAG8565348.1"/>
    </source>
</evidence>
<dbReference type="PANTHER" id="PTHR31814">
    <property type="match status" value="1"/>
</dbReference>
<feature type="domain" description="GHMP kinase C-terminal" evidence="14">
    <location>
        <begin position="378"/>
        <end position="446"/>
    </location>
</feature>
<keyword evidence="4 13" id="KW-0444">Lipid biosynthesis</keyword>
<dbReference type="InterPro" id="IPR014721">
    <property type="entry name" value="Ribsml_uS5_D2-typ_fold_subgr"/>
</dbReference>
<accession>A0A9N9BGF0</accession>
<keyword evidence="7 13" id="KW-0418">Kinase</keyword>